<dbReference type="OrthoDB" id="8959490at2759"/>
<evidence type="ECO:0000313" key="2">
    <source>
        <dbReference type="Proteomes" id="UP000518266"/>
    </source>
</evidence>
<accession>A0A7J5YB83</accession>
<gene>
    <name evidence="1" type="ORF">F7725_003441</name>
</gene>
<dbReference type="EMBL" id="JAAKFY010000014">
    <property type="protein sequence ID" value="KAF3846363.1"/>
    <property type="molecule type" value="Genomic_DNA"/>
</dbReference>
<evidence type="ECO:0000313" key="1">
    <source>
        <dbReference type="EMBL" id="KAF3846363.1"/>
    </source>
</evidence>
<reference evidence="1 2" key="1">
    <citation type="submission" date="2020-03" db="EMBL/GenBank/DDBJ databases">
        <title>Dissostichus mawsoni Genome sequencing and assembly.</title>
        <authorList>
            <person name="Park H."/>
        </authorList>
    </citation>
    <scope>NUCLEOTIDE SEQUENCE [LARGE SCALE GENOMIC DNA]</scope>
    <source>
        <strain evidence="1">DM0001</strain>
        <tissue evidence="1">Muscle</tissue>
    </source>
</reference>
<sequence>MGNGGECRQIHFICTNKWFKARSRCKKYSVFTVSSKEFLKKKRLDPDDTEFLQELNECHSETFNYVSGARGILSLMQGARSREGLT</sequence>
<dbReference type="Proteomes" id="UP000518266">
    <property type="component" value="Unassembled WGS sequence"/>
</dbReference>
<keyword evidence="2" id="KW-1185">Reference proteome</keyword>
<organism evidence="1 2">
    <name type="scientific">Dissostichus mawsoni</name>
    <name type="common">Antarctic cod</name>
    <dbReference type="NCBI Taxonomy" id="36200"/>
    <lineage>
        <taxon>Eukaryota</taxon>
        <taxon>Metazoa</taxon>
        <taxon>Chordata</taxon>
        <taxon>Craniata</taxon>
        <taxon>Vertebrata</taxon>
        <taxon>Euteleostomi</taxon>
        <taxon>Actinopterygii</taxon>
        <taxon>Neopterygii</taxon>
        <taxon>Teleostei</taxon>
        <taxon>Neoteleostei</taxon>
        <taxon>Acanthomorphata</taxon>
        <taxon>Eupercaria</taxon>
        <taxon>Perciformes</taxon>
        <taxon>Notothenioidei</taxon>
        <taxon>Nototheniidae</taxon>
        <taxon>Dissostichus</taxon>
    </lineage>
</organism>
<name>A0A7J5YB83_DISMA</name>
<protein>
    <submittedName>
        <fullName evidence="1">Uncharacterized protein</fullName>
    </submittedName>
</protein>
<dbReference type="AlphaFoldDB" id="A0A7J5YB83"/>
<proteinExistence type="predicted"/>
<comment type="caution">
    <text evidence="1">The sequence shown here is derived from an EMBL/GenBank/DDBJ whole genome shotgun (WGS) entry which is preliminary data.</text>
</comment>